<organism evidence="2 3">
    <name type="scientific">Streptomyces tendae</name>
    <dbReference type="NCBI Taxonomy" id="1932"/>
    <lineage>
        <taxon>Bacteria</taxon>
        <taxon>Bacillati</taxon>
        <taxon>Actinomycetota</taxon>
        <taxon>Actinomycetes</taxon>
        <taxon>Kitasatosporales</taxon>
        <taxon>Streptomycetaceae</taxon>
        <taxon>Streptomyces</taxon>
    </lineage>
</organism>
<dbReference type="RefSeq" id="WP_398353137.1">
    <property type="nucleotide sequence ID" value="NZ_JBIQWK010000008.1"/>
</dbReference>
<dbReference type="Proteomes" id="UP001610810">
    <property type="component" value="Unassembled WGS sequence"/>
</dbReference>
<dbReference type="InterPro" id="IPR012767">
    <property type="entry name" value="Trehalose_TreY"/>
</dbReference>
<dbReference type="InterPro" id="IPR017853">
    <property type="entry name" value="GH"/>
</dbReference>
<dbReference type="GO" id="GO:0047470">
    <property type="term" value="F:(1,4)-alpha-D-glucan 1-alpha-D-glucosylmutase activity"/>
    <property type="evidence" value="ECO:0007669"/>
    <property type="project" value="UniProtKB-EC"/>
</dbReference>
<reference evidence="2 3" key="1">
    <citation type="submission" date="2024-10" db="EMBL/GenBank/DDBJ databases">
        <authorList>
            <person name="Wannawong T."/>
            <person name="Kuncharoen N."/>
            <person name="Mhuantong W."/>
        </authorList>
    </citation>
    <scope>NUCLEOTIDE SEQUENCE [LARGE SCALE GENOMIC DNA]</scope>
    <source>
        <strain evidence="2 3">CALK1-4</strain>
    </source>
</reference>
<gene>
    <name evidence="2" type="primary">treY</name>
    <name evidence="2" type="ORF">ACH3YB_26400</name>
</gene>
<dbReference type="Gene3D" id="1.10.10.470">
    <property type="entry name" value="Maltooligosyl trehalose synthase, domain 4"/>
    <property type="match status" value="1"/>
</dbReference>
<dbReference type="EC" id="5.4.99.15" evidence="2"/>
<dbReference type="SUPFAM" id="SSF51445">
    <property type="entry name" value="(Trans)glycosidases"/>
    <property type="match status" value="1"/>
</dbReference>
<comment type="caution">
    <text evidence="2">The sequence shown here is derived from an EMBL/GenBank/DDBJ whole genome shotgun (WGS) entry which is preliminary data.</text>
</comment>
<dbReference type="Gene3D" id="3.20.20.80">
    <property type="entry name" value="Glycosidases"/>
    <property type="match status" value="1"/>
</dbReference>
<dbReference type="Gene3D" id="3.30.1590.10">
    <property type="entry name" value="Maltooligosyl trehalose synthase, domain 2"/>
    <property type="match status" value="1"/>
</dbReference>
<dbReference type="CDD" id="cd11336">
    <property type="entry name" value="AmyAc_MTSase"/>
    <property type="match status" value="1"/>
</dbReference>
<evidence type="ECO:0000313" key="3">
    <source>
        <dbReference type="Proteomes" id="UP001610810"/>
    </source>
</evidence>
<dbReference type="PANTHER" id="PTHR10357">
    <property type="entry name" value="ALPHA-AMYLASE FAMILY MEMBER"/>
    <property type="match status" value="1"/>
</dbReference>
<dbReference type="Pfam" id="PF00128">
    <property type="entry name" value="Alpha-amylase"/>
    <property type="match status" value="1"/>
</dbReference>
<dbReference type="Gene3D" id="1.10.150.200">
    <property type="entry name" value="Maltooligosyl trehalose synthase, domain 3"/>
    <property type="match status" value="1"/>
</dbReference>
<dbReference type="SMART" id="SM00642">
    <property type="entry name" value="Aamy"/>
    <property type="match status" value="1"/>
</dbReference>
<feature type="domain" description="Glycosyl hydrolase family 13 catalytic" evidence="1">
    <location>
        <begin position="25"/>
        <end position="703"/>
    </location>
</feature>
<keyword evidence="2" id="KW-0413">Isomerase</keyword>
<dbReference type="EMBL" id="JBIQWK010000008">
    <property type="protein sequence ID" value="MFI0575162.1"/>
    <property type="molecule type" value="Genomic_DNA"/>
</dbReference>
<protein>
    <submittedName>
        <fullName evidence="2">Malto-oligosyltrehalose synthase</fullName>
        <ecNumber evidence="2">5.4.99.15</ecNumber>
    </submittedName>
</protein>
<evidence type="ECO:0000259" key="1">
    <source>
        <dbReference type="SMART" id="SM00642"/>
    </source>
</evidence>
<dbReference type="InterPro" id="IPR006047">
    <property type="entry name" value="GH13_cat_dom"/>
</dbReference>
<accession>A0ABW7S7K8</accession>
<sequence length="816" mass="88384">MTPERPGPASPPAVPSATYRLQLQPAFPFKAAAAAVPYLASLGVSHLHLSPVLEAVPGSQHGYDVVDHARVRAELGGEEGLRALSRTAREHGLGLVVDIVPNHMAMSPRHNHALWEVLREGPGSPYARWFDVDWEAGGGQLLVPVLGAPVGEVLDDLRVDGDVLRYHEHAFPLREGTADLPLPRLLDAQWYRPVWWRLARTELNYRRFFSISELIGVRVEDPEVFEATHGTILRLLHEGVIDGLRVDHPDGLADPDAYLDRLHRASGGRWTVVEKILADGEPLPASWPVAGTTGYDALRHVDGLFTDPAGYGQLLDGYRRFAAPRADLGGDWAATVRRAAYEVLTHELATELDRLTRVAHRLCATAPDPALRDRAPWALRTALRELLVRMEVYRPYTSVDAATVVTEEAAAEARLAFTVPEEADAVDVVRGLVLGRYGDGPEHVEFRTRFAQTASALRAKSVEDTAFYRWVPLLSATEVGGDPGRPAVPPREFHAFCARVQRDWPATGTVVSTHDTKRSADVRAAVAVLTQCPERWADALTEATDLTAATGTGEVPPDRQLAWAAWQTVFGLGPADGERVRDALLKHVREAGTHTGWTEQEPAYEEAVARFVAAGPCGAPGGRVAALREALAPHIRANVLGTALVHLTMPGVPDLYQGTEREYRALVDPDNRRAVDFPAAGDEGWAGGAGEKAAVTRAALALRARRPDAFGGAATYEPLPAEGPAAAHCAAFVRSGRVVTAVTRLSLRLAEAGGWRGTTLPLPPGRWADALAPGREFTGHARVEDLFADTPVALLERMDTTETAQTTQTTQTTQTV</sequence>
<name>A0ABW7S7K8_STRTE</name>
<keyword evidence="3" id="KW-1185">Reference proteome</keyword>
<dbReference type="PANTHER" id="PTHR10357:SF216">
    <property type="entry name" value="MALTOOLIGOSYL TREHALOSE SYNTHASE-RELATED"/>
    <property type="match status" value="1"/>
</dbReference>
<dbReference type="NCBIfam" id="TIGR02401">
    <property type="entry name" value="trehalose_TreY"/>
    <property type="match status" value="1"/>
</dbReference>
<dbReference type="InterPro" id="IPR013797">
    <property type="entry name" value="Maltooligo_trehalose_synth_4"/>
</dbReference>
<evidence type="ECO:0000313" key="2">
    <source>
        <dbReference type="EMBL" id="MFI0575162.1"/>
    </source>
</evidence>
<proteinExistence type="predicted"/>